<keyword evidence="2" id="KW-1185">Reference proteome</keyword>
<reference evidence="1 2" key="1">
    <citation type="journal article" date="2015" name="Genome Announc.">
        <title>Complete Genome Sequence of Citrobacter freundii Myophage Moon.</title>
        <authorList>
            <person name="Edwards G.B."/>
            <person name="Luna A.J."/>
            <person name="Hernandez A.C."/>
            <person name="Kuty Everett G.F."/>
        </authorList>
    </citation>
    <scope>NUCLEOTIDE SEQUENCE [LARGE SCALE GENOMIC DNA]</scope>
</reference>
<name>A0A0A0YNY2_9CAUD</name>
<evidence type="ECO:0000313" key="2">
    <source>
        <dbReference type="Proteomes" id="UP000030323"/>
    </source>
</evidence>
<protein>
    <submittedName>
        <fullName evidence="1">Uncharacterized protein</fullName>
    </submittedName>
</protein>
<dbReference type="RefSeq" id="YP_009146451.1">
    <property type="nucleotide sequence ID" value="NC_027331.1"/>
</dbReference>
<gene>
    <name evidence="1" type="ORF">CPT_Moon18</name>
</gene>
<organism evidence="1 2">
    <name type="scientific">Citrobacter phage Moon</name>
    <dbReference type="NCBI Taxonomy" id="1540095"/>
    <lineage>
        <taxon>Viruses</taxon>
        <taxon>Duplodnaviria</taxon>
        <taxon>Heunggongvirae</taxon>
        <taxon>Uroviricota</taxon>
        <taxon>Caudoviricetes</taxon>
        <taxon>Pantevenvirales</taxon>
        <taxon>Straboviridae</taxon>
        <taxon>Tevenvirinae</taxon>
        <taxon>Moonvirus</taxon>
        <taxon>Moonvirus moon</taxon>
    </lineage>
</organism>
<evidence type="ECO:0000313" key="1">
    <source>
        <dbReference type="EMBL" id="AIX11989.1"/>
    </source>
</evidence>
<proteinExistence type="predicted"/>
<sequence length="105" mass="12498">MHYGYMLVYKDKSGYEIPVYEFYRNNPIGGAMIYTNKNDARHALAQEVAELQERLDRGMKVVTQKIKWLFFKRDIITYIPVKDEETRRHLQLIINTMKVKRVSVA</sequence>
<dbReference type="EMBL" id="KM236240">
    <property type="protein sequence ID" value="AIX11989.1"/>
    <property type="molecule type" value="Genomic_DNA"/>
</dbReference>
<dbReference type="GeneID" id="24721617"/>
<dbReference type="KEGG" id="vg:24721617"/>
<dbReference type="Pfam" id="PF25693">
    <property type="entry name" value="Phage_Y01A"/>
    <property type="match status" value="1"/>
</dbReference>
<dbReference type="InterPro" id="IPR058010">
    <property type="entry name" value="Y01A"/>
</dbReference>
<accession>A0A0A0YNY2</accession>
<dbReference type="Proteomes" id="UP000030323">
    <property type="component" value="Segment"/>
</dbReference>